<gene>
    <name evidence="1" type="ORF">B0T10DRAFT_567498</name>
</gene>
<reference evidence="1 2" key="1">
    <citation type="journal article" date="2021" name="Nat. Commun.">
        <title>Genetic determinants of endophytism in the Arabidopsis root mycobiome.</title>
        <authorList>
            <person name="Mesny F."/>
            <person name="Miyauchi S."/>
            <person name="Thiergart T."/>
            <person name="Pickel B."/>
            <person name="Atanasova L."/>
            <person name="Karlsson M."/>
            <person name="Huettel B."/>
            <person name="Barry K.W."/>
            <person name="Haridas S."/>
            <person name="Chen C."/>
            <person name="Bauer D."/>
            <person name="Andreopoulos W."/>
            <person name="Pangilinan J."/>
            <person name="LaButti K."/>
            <person name="Riley R."/>
            <person name="Lipzen A."/>
            <person name="Clum A."/>
            <person name="Drula E."/>
            <person name="Henrissat B."/>
            <person name="Kohler A."/>
            <person name="Grigoriev I.V."/>
            <person name="Martin F.M."/>
            <person name="Hacquard S."/>
        </authorList>
    </citation>
    <scope>NUCLEOTIDE SEQUENCE [LARGE SCALE GENOMIC DNA]</scope>
    <source>
        <strain evidence="1 2">MPI-CAGE-CH-0241</strain>
    </source>
</reference>
<name>A0A9P8VUZ3_9HYPO</name>
<comment type="caution">
    <text evidence="1">The sequence shown here is derived from an EMBL/GenBank/DDBJ whole genome shotgun (WGS) entry which is preliminary data.</text>
</comment>
<keyword evidence="2" id="KW-1185">Reference proteome</keyword>
<protein>
    <submittedName>
        <fullName evidence="1">Uncharacterized protein</fullName>
    </submittedName>
</protein>
<dbReference type="EMBL" id="JAGPYM010000041">
    <property type="protein sequence ID" value="KAH6874187.1"/>
    <property type="molecule type" value="Genomic_DNA"/>
</dbReference>
<evidence type="ECO:0000313" key="2">
    <source>
        <dbReference type="Proteomes" id="UP000777438"/>
    </source>
</evidence>
<sequence length="219" mass="25358">MFASLLKGLANQHRPQRDDDENDDEWIDYVMSAPDTEESFTRQWEAVFESTKILEICRSKHVYFSLIGTIETRRLALIVTKHGQSMLSANGWATMLNSFRKPREFKKDDLVVKFGGFCLDVSNVFYAVIMNKALVSHWDIIRDGIIQAEGICVSTYGSDTPARVFDCPGVELIDPYYWEARVNIEGRWLDFRVAESLVNVWLGDLPERRRIIYERELGH</sequence>
<organism evidence="1 2">
    <name type="scientific">Thelonectria olida</name>
    <dbReference type="NCBI Taxonomy" id="1576542"/>
    <lineage>
        <taxon>Eukaryota</taxon>
        <taxon>Fungi</taxon>
        <taxon>Dikarya</taxon>
        <taxon>Ascomycota</taxon>
        <taxon>Pezizomycotina</taxon>
        <taxon>Sordariomycetes</taxon>
        <taxon>Hypocreomycetidae</taxon>
        <taxon>Hypocreales</taxon>
        <taxon>Nectriaceae</taxon>
        <taxon>Thelonectria</taxon>
    </lineage>
</organism>
<dbReference type="Proteomes" id="UP000777438">
    <property type="component" value="Unassembled WGS sequence"/>
</dbReference>
<evidence type="ECO:0000313" key="1">
    <source>
        <dbReference type="EMBL" id="KAH6874187.1"/>
    </source>
</evidence>
<accession>A0A9P8VUZ3</accession>
<proteinExistence type="predicted"/>
<dbReference type="AlphaFoldDB" id="A0A9P8VUZ3"/>